<dbReference type="Proteomes" id="UP000006180">
    <property type="component" value="Chromosome"/>
</dbReference>
<reference evidence="2 3" key="1">
    <citation type="journal article" date="2012" name="J. Bacteriol.">
        <title>Complete genome sequence of the broad-host-range strain Sinorhizobium fredii USDA257.</title>
        <authorList>
            <person name="Schuldes J."/>
            <person name="Rodriguez Orbegoso M."/>
            <person name="Schmeisser C."/>
            <person name="Krishnan H.B."/>
            <person name="Daniel R."/>
            <person name="Streit W.R."/>
        </authorList>
    </citation>
    <scope>NUCLEOTIDE SEQUENCE [LARGE SCALE GENOMIC DNA]</scope>
    <source>
        <strain evidence="2 3">USDA 257</strain>
    </source>
</reference>
<dbReference type="Gene3D" id="3.20.20.70">
    <property type="entry name" value="Aldolase class I"/>
    <property type="match status" value="1"/>
</dbReference>
<protein>
    <recommendedName>
        <fullName evidence="4">Dihydrodipicolinate synthase</fullName>
    </recommendedName>
</protein>
<organism evidence="2 3">
    <name type="scientific">Sinorhizobium fredii (strain USDA 257)</name>
    <dbReference type="NCBI Taxonomy" id="1185652"/>
    <lineage>
        <taxon>Bacteria</taxon>
        <taxon>Pseudomonadati</taxon>
        <taxon>Pseudomonadota</taxon>
        <taxon>Alphaproteobacteria</taxon>
        <taxon>Hyphomicrobiales</taxon>
        <taxon>Rhizobiaceae</taxon>
        <taxon>Sinorhizobium/Ensifer group</taxon>
        <taxon>Sinorhizobium</taxon>
    </lineage>
</organism>
<dbReference type="GO" id="GO:0016829">
    <property type="term" value="F:lyase activity"/>
    <property type="evidence" value="ECO:0007669"/>
    <property type="project" value="UniProtKB-KW"/>
</dbReference>
<dbReference type="HOGENOM" id="CLU_911103_0_0_5"/>
<evidence type="ECO:0000313" key="3">
    <source>
        <dbReference type="Proteomes" id="UP000006180"/>
    </source>
</evidence>
<keyword evidence="1" id="KW-0456">Lyase</keyword>
<dbReference type="SUPFAM" id="SSF51569">
    <property type="entry name" value="Aldolase"/>
    <property type="match status" value="1"/>
</dbReference>
<accession>I3X5D5</accession>
<sequence>MKTTSVTTADLGASVLSVPPLARDAQGVPNKTENRRQVDWLRSGGVTTYLYGGNANLYNFGVMDFGRLLDMLEEIAPADGWMIPSIGADFGKAADQAAILRERAFPTAMVLPLSFPATPAGLASGFAKLADIMGRPLIAYIKNNGFMEAADIARLFRDGAISALKYAVIRPEPKDDPYLAAILEAVGSGERIVSGIGERPAIDHMEMGLTAFTSGSVCVAPHLSTAILKAGREGRFADARAIRESFLPLEDLRDAHSPIRVLHEAVRLAGICDTGPIGDFLTNLDGAERLEAITKAARELKSKCQGAAAAATPLRSASA</sequence>
<dbReference type="eggNOG" id="COG0329">
    <property type="taxonomic scope" value="Bacteria"/>
</dbReference>
<proteinExistence type="predicted"/>
<gene>
    <name evidence="2" type="ORF">USDA257_c25150</name>
</gene>
<evidence type="ECO:0008006" key="4">
    <source>
        <dbReference type="Google" id="ProtNLM"/>
    </source>
</evidence>
<dbReference type="InterPro" id="IPR002220">
    <property type="entry name" value="DapA-like"/>
</dbReference>
<dbReference type="EMBL" id="CP003563">
    <property type="protein sequence ID" value="AFL51091.1"/>
    <property type="molecule type" value="Genomic_DNA"/>
</dbReference>
<dbReference type="KEGG" id="sfd:USDA257_c25150"/>
<dbReference type="RefSeq" id="WP_014763258.1">
    <property type="nucleotide sequence ID" value="NC_018000.1"/>
</dbReference>
<dbReference type="AlphaFoldDB" id="I3X5D5"/>
<dbReference type="CDD" id="cd00408">
    <property type="entry name" value="DHDPS-like"/>
    <property type="match status" value="1"/>
</dbReference>
<dbReference type="SMART" id="SM01130">
    <property type="entry name" value="DHDPS"/>
    <property type="match status" value="1"/>
</dbReference>
<dbReference type="InterPro" id="IPR013785">
    <property type="entry name" value="Aldolase_TIM"/>
</dbReference>
<evidence type="ECO:0000313" key="2">
    <source>
        <dbReference type="EMBL" id="AFL51091.1"/>
    </source>
</evidence>
<dbReference type="PATRIC" id="fig|1185652.3.peg.2604"/>
<dbReference type="Pfam" id="PF00701">
    <property type="entry name" value="DHDPS"/>
    <property type="match status" value="1"/>
</dbReference>
<evidence type="ECO:0000256" key="1">
    <source>
        <dbReference type="ARBA" id="ARBA00023239"/>
    </source>
</evidence>
<dbReference type="STRING" id="1185652.USDA257_c25150"/>
<name>I3X5D5_SINF2</name>